<accession>A0A0J7II36</accession>
<evidence type="ECO:0000256" key="1">
    <source>
        <dbReference type="SAM" id="SignalP"/>
    </source>
</evidence>
<dbReference type="EMBL" id="LFND01000002">
    <property type="protein sequence ID" value="KMQ65757.1"/>
    <property type="molecule type" value="Genomic_DNA"/>
</dbReference>
<organism evidence="2 3">
    <name type="scientific">Chryseobacterium angstadtii</name>
    <dbReference type="NCBI Taxonomy" id="558151"/>
    <lineage>
        <taxon>Bacteria</taxon>
        <taxon>Pseudomonadati</taxon>
        <taxon>Bacteroidota</taxon>
        <taxon>Flavobacteriia</taxon>
        <taxon>Flavobacteriales</taxon>
        <taxon>Weeksellaceae</taxon>
        <taxon>Chryseobacterium group</taxon>
        <taxon>Chryseobacterium</taxon>
    </lineage>
</organism>
<dbReference type="PATRIC" id="fig|558151.6.peg.1639"/>
<keyword evidence="1" id="KW-0732">Signal</keyword>
<dbReference type="Proteomes" id="UP000036261">
    <property type="component" value="Unassembled WGS sequence"/>
</dbReference>
<keyword evidence="3" id="KW-1185">Reference proteome</keyword>
<dbReference type="RefSeq" id="WP_048506057.1">
    <property type="nucleotide sequence ID" value="NZ_LFND01000002.1"/>
</dbReference>
<protein>
    <recommendedName>
        <fullName evidence="4">Lipoprotein</fullName>
    </recommendedName>
</protein>
<evidence type="ECO:0000313" key="3">
    <source>
        <dbReference type="Proteomes" id="UP000036261"/>
    </source>
</evidence>
<reference evidence="2 3" key="1">
    <citation type="journal article" date="2013" name="Int. J. Syst. Evol. Microbiol.">
        <title>Chryseobacterium angstadtii sp. nov., isolated from a newt tank.</title>
        <authorList>
            <person name="Kirk K.E."/>
            <person name="Hoffman J.A."/>
            <person name="Smith K.A."/>
            <person name="Strahan B.L."/>
            <person name="Failor K.C."/>
            <person name="Krebs J.E."/>
            <person name="Gale A.N."/>
            <person name="Do T.D."/>
            <person name="Sontag T.C."/>
            <person name="Batties A.M."/>
            <person name="Mistiszyn K."/>
            <person name="Newman J.D."/>
        </authorList>
    </citation>
    <scope>NUCLEOTIDE SEQUENCE [LARGE SCALE GENOMIC DNA]</scope>
    <source>
        <strain evidence="2 3">KM</strain>
    </source>
</reference>
<dbReference type="AlphaFoldDB" id="A0A0J7II36"/>
<feature type="chain" id="PRO_5005288699" description="Lipoprotein" evidence="1">
    <location>
        <begin position="22"/>
        <end position="149"/>
    </location>
</feature>
<sequence length="149" mass="16524">MKKFFIHIPLLALCTTLTLVSCNTSKNVNTNLPKDISERPADEDSQKYEQAQLDKLKASIESQASKEKCSNASEWTFAPMGAKACGGPQQYIAYPKEIETSILPRIEQYTQKVKAFNEKYNITSDCMMVAPPTSVKCIGGKPQLITADQ</sequence>
<evidence type="ECO:0000313" key="2">
    <source>
        <dbReference type="EMBL" id="KMQ65757.1"/>
    </source>
</evidence>
<evidence type="ECO:0008006" key="4">
    <source>
        <dbReference type="Google" id="ProtNLM"/>
    </source>
</evidence>
<name>A0A0J7II36_9FLAO</name>
<gene>
    <name evidence="2" type="ORF">ACM46_07805</name>
</gene>
<dbReference type="OrthoDB" id="5526158at2"/>
<feature type="signal peptide" evidence="1">
    <location>
        <begin position="1"/>
        <end position="21"/>
    </location>
</feature>
<comment type="caution">
    <text evidence="2">The sequence shown here is derived from an EMBL/GenBank/DDBJ whole genome shotgun (WGS) entry which is preliminary data.</text>
</comment>
<proteinExistence type="predicted"/>
<dbReference type="PROSITE" id="PS51257">
    <property type="entry name" value="PROKAR_LIPOPROTEIN"/>
    <property type="match status" value="1"/>
</dbReference>